<comment type="caution">
    <text evidence="2">The sequence shown here is derived from an EMBL/GenBank/DDBJ whole genome shotgun (WGS) entry which is preliminary data.</text>
</comment>
<sequence length="101" mass="10830">MSARGGLRASGVAASARGGERDEHPRRHALVAALPPRRGHKLISLDSDDDAFDGDSDEEEVAVQEWALKRELIDEYSPCVASPHACARSSPHSAGELWLSA</sequence>
<gene>
    <name evidence="2" type="ORF">NCGR_LOCUS30020</name>
</gene>
<dbReference type="Proteomes" id="UP000604825">
    <property type="component" value="Unassembled WGS sequence"/>
</dbReference>
<reference evidence="2" key="1">
    <citation type="submission" date="2020-10" db="EMBL/GenBank/DDBJ databases">
        <authorList>
            <person name="Han B."/>
            <person name="Lu T."/>
            <person name="Zhao Q."/>
            <person name="Huang X."/>
            <person name="Zhao Y."/>
        </authorList>
    </citation>
    <scope>NUCLEOTIDE SEQUENCE</scope>
</reference>
<evidence type="ECO:0000313" key="2">
    <source>
        <dbReference type="EMBL" id="CAD6245728.1"/>
    </source>
</evidence>
<evidence type="ECO:0000256" key="1">
    <source>
        <dbReference type="SAM" id="MobiDB-lite"/>
    </source>
</evidence>
<dbReference type="EMBL" id="CAJGYO010000007">
    <property type="protein sequence ID" value="CAD6245728.1"/>
    <property type="molecule type" value="Genomic_DNA"/>
</dbReference>
<feature type="compositionally biased region" description="Low complexity" evidence="1">
    <location>
        <begin position="1"/>
        <end position="17"/>
    </location>
</feature>
<evidence type="ECO:0000313" key="3">
    <source>
        <dbReference type="Proteomes" id="UP000604825"/>
    </source>
</evidence>
<dbReference type="AlphaFoldDB" id="A0A811PQ77"/>
<feature type="region of interest" description="Disordered" evidence="1">
    <location>
        <begin position="1"/>
        <end position="27"/>
    </location>
</feature>
<protein>
    <submittedName>
        <fullName evidence="2">Uncharacterized protein</fullName>
    </submittedName>
</protein>
<organism evidence="2 3">
    <name type="scientific">Miscanthus lutarioriparius</name>
    <dbReference type="NCBI Taxonomy" id="422564"/>
    <lineage>
        <taxon>Eukaryota</taxon>
        <taxon>Viridiplantae</taxon>
        <taxon>Streptophyta</taxon>
        <taxon>Embryophyta</taxon>
        <taxon>Tracheophyta</taxon>
        <taxon>Spermatophyta</taxon>
        <taxon>Magnoliopsida</taxon>
        <taxon>Liliopsida</taxon>
        <taxon>Poales</taxon>
        <taxon>Poaceae</taxon>
        <taxon>PACMAD clade</taxon>
        <taxon>Panicoideae</taxon>
        <taxon>Andropogonodae</taxon>
        <taxon>Andropogoneae</taxon>
        <taxon>Saccharinae</taxon>
        <taxon>Miscanthus</taxon>
    </lineage>
</organism>
<name>A0A811PQ77_9POAL</name>
<keyword evidence="3" id="KW-1185">Reference proteome</keyword>
<proteinExistence type="predicted"/>
<accession>A0A811PQ77</accession>